<keyword evidence="4" id="KW-1185">Reference proteome</keyword>
<keyword evidence="1" id="KW-0560">Oxidoreductase</keyword>
<dbReference type="SUPFAM" id="SSF51430">
    <property type="entry name" value="NAD(P)-linked oxidoreductase"/>
    <property type="match status" value="1"/>
</dbReference>
<dbReference type="PANTHER" id="PTHR43364">
    <property type="entry name" value="NADH-SPECIFIC METHYLGLYOXAL REDUCTASE-RELATED"/>
    <property type="match status" value="1"/>
</dbReference>
<dbReference type="InterPro" id="IPR050523">
    <property type="entry name" value="AKR_Detox_Biosynth"/>
</dbReference>
<name>A0ABZ2K3U3_9BACT</name>
<dbReference type="EMBL" id="CP089982">
    <property type="protein sequence ID" value="WXA93371.1"/>
    <property type="molecule type" value="Genomic_DNA"/>
</dbReference>
<dbReference type="CDD" id="cd19091">
    <property type="entry name" value="AKR_PsAKR"/>
    <property type="match status" value="1"/>
</dbReference>
<dbReference type="InterPro" id="IPR023210">
    <property type="entry name" value="NADP_OxRdtase_dom"/>
</dbReference>
<protein>
    <submittedName>
        <fullName evidence="3">Aldo/keto reductase</fullName>
    </submittedName>
</protein>
<dbReference type="RefSeq" id="WP_394843971.1">
    <property type="nucleotide sequence ID" value="NZ_CP089982.1"/>
</dbReference>
<evidence type="ECO:0000256" key="1">
    <source>
        <dbReference type="ARBA" id="ARBA00023002"/>
    </source>
</evidence>
<dbReference type="InterPro" id="IPR036812">
    <property type="entry name" value="NAD(P)_OxRdtase_dom_sf"/>
</dbReference>
<gene>
    <name evidence="3" type="ORF">LZC95_43820</name>
</gene>
<organism evidence="3 4">
    <name type="scientific">Pendulispora brunnea</name>
    <dbReference type="NCBI Taxonomy" id="2905690"/>
    <lineage>
        <taxon>Bacteria</taxon>
        <taxon>Pseudomonadati</taxon>
        <taxon>Myxococcota</taxon>
        <taxon>Myxococcia</taxon>
        <taxon>Myxococcales</taxon>
        <taxon>Sorangiineae</taxon>
        <taxon>Pendulisporaceae</taxon>
        <taxon>Pendulispora</taxon>
    </lineage>
</organism>
<proteinExistence type="predicted"/>
<evidence type="ECO:0000313" key="4">
    <source>
        <dbReference type="Proteomes" id="UP001379533"/>
    </source>
</evidence>
<dbReference type="Pfam" id="PF00248">
    <property type="entry name" value="Aldo_ket_red"/>
    <property type="match status" value="1"/>
</dbReference>
<accession>A0ABZ2K3U3</accession>
<sequence length="341" mass="38799">MDYRTLGKSGLKVSTLCLGCMTFGEADDKSFMYEVGASEETSQAIMNRSLEKGINFFDVADVYGQDGLSERVVGKWFAREKKRNQVVLATKFRFRTWDGPNGTGASRYRILRTVEASLRRLGTDRIDLYQIHMQDADTPEEETLRALDDLVRQGKVLYIGASNYAAYRLTESLFVSELSRLERFISLQAQYSLLVRDLEREHVPLCQKFGLGILPWSPLAAGFLSGKYDKTQPMPQGTRFTKWKERWQTFDKERNWRILAAVKTIATELGATPAQVSLAWLLKKPTVTSVIFGARTLQQVDDNLKAAALVLPDEAVKRLDEASTFEMGYPYDFIKNIQGRW</sequence>
<dbReference type="Proteomes" id="UP001379533">
    <property type="component" value="Chromosome"/>
</dbReference>
<reference evidence="3 4" key="1">
    <citation type="submission" date="2021-12" db="EMBL/GenBank/DDBJ databases">
        <title>Discovery of the Pendulisporaceae a myxobacterial family with distinct sporulation behavior and unique specialized metabolism.</title>
        <authorList>
            <person name="Garcia R."/>
            <person name="Popoff A."/>
            <person name="Bader C.D."/>
            <person name="Loehr J."/>
            <person name="Walesch S."/>
            <person name="Walt C."/>
            <person name="Boldt J."/>
            <person name="Bunk B."/>
            <person name="Haeckl F.J.F.P.J."/>
            <person name="Gunesch A.P."/>
            <person name="Birkelbach J."/>
            <person name="Nuebel U."/>
            <person name="Pietschmann T."/>
            <person name="Bach T."/>
            <person name="Mueller R."/>
        </authorList>
    </citation>
    <scope>NUCLEOTIDE SEQUENCE [LARGE SCALE GENOMIC DNA]</scope>
    <source>
        <strain evidence="3 4">MSr12523</strain>
    </source>
</reference>
<evidence type="ECO:0000313" key="3">
    <source>
        <dbReference type="EMBL" id="WXA93371.1"/>
    </source>
</evidence>
<evidence type="ECO:0000259" key="2">
    <source>
        <dbReference type="Pfam" id="PF00248"/>
    </source>
</evidence>
<feature type="domain" description="NADP-dependent oxidoreductase" evidence="2">
    <location>
        <begin position="16"/>
        <end position="322"/>
    </location>
</feature>
<dbReference type="PANTHER" id="PTHR43364:SF4">
    <property type="entry name" value="NAD(P)-LINKED OXIDOREDUCTASE SUPERFAMILY PROTEIN"/>
    <property type="match status" value="1"/>
</dbReference>
<dbReference type="Gene3D" id="3.20.20.100">
    <property type="entry name" value="NADP-dependent oxidoreductase domain"/>
    <property type="match status" value="1"/>
</dbReference>